<reference evidence="3 4" key="1">
    <citation type="submission" date="2022-10" db="EMBL/GenBank/DDBJ databases">
        <title>Janthinobacterium sp. hw3 Genome sequencing.</title>
        <authorList>
            <person name="Park S."/>
        </authorList>
    </citation>
    <scope>NUCLEOTIDE SEQUENCE [LARGE SCALE GENOMIC DNA]</scope>
    <source>
        <strain evidence="4">hw3</strain>
    </source>
</reference>
<accession>A0ABT5JWC4</accession>
<keyword evidence="1" id="KW-0831">Ubiquinone biosynthesis</keyword>
<dbReference type="Proteomes" id="UP001221208">
    <property type="component" value="Unassembled WGS sequence"/>
</dbReference>
<protein>
    <recommendedName>
        <fullName evidence="1">Ubiquinone biosynthesis accessory factor UbiT</fullName>
    </recommendedName>
</protein>
<sequence>MQDKRYTLPEPAAKMLALLPAYPGSWLFVQALNLALAQQLPQDVRARLEGKKLRLRVDDARVAFDFEWRNGAFAACRPQAESDLTIGAAAHDFVLLARRQEDPDTLFFSRRLALEGDTELGLLFKNTLDALDVPAFDLAALAPGRVLAHLRRGRASR</sequence>
<dbReference type="Pfam" id="PF02036">
    <property type="entry name" value="SCP2"/>
    <property type="match status" value="1"/>
</dbReference>
<dbReference type="HAMAP" id="MF_02231">
    <property type="entry name" value="UbiT"/>
    <property type="match status" value="1"/>
</dbReference>
<comment type="pathway">
    <text evidence="1">Cofactor biosynthesis; ubiquinone biosynthesis.</text>
</comment>
<comment type="similarity">
    <text evidence="1">Belongs to the UbiT family.</text>
</comment>
<comment type="function">
    <text evidence="1">Required for O(2)-independent ubiquinone (coenzyme Q) biosynthesis. Likely functions as an accessory factor.</text>
</comment>
<dbReference type="SUPFAM" id="SSF55718">
    <property type="entry name" value="SCP-like"/>
    <property type="match status" value="1"/>
</dbReference>
<evidence type="ECO:0000259" key="2">
    <source>
        <dbReference type="Pfam" id="PF02036"/>
    </source>
</evidence>
<gene>
    <name evidence="1" type="primary">ubiT</name>
    <name evidence="3" type="ORF">OIK44_05480</name>
</gene>
<evidence type="ECO:0000313" key="3">
    <source>
        <dbReference type="EMBL" id="MDC8757040.1"/>
    </source>
</evidence>
<dbReference type="InterPro" id="IPR003033">
    <property type="entry name" value="SCP2_sterol-bd_dom"/>
</dbReference>
<dbReference type="EMBL" id="JAQQXR010000001">
    <property type="protein sequence ID" value="MDC8757040.1"/>
    <property type="molecule type" value="Genomic_DNA"/>
</dbReference>
<organism evidence="3 4">
    <name type="scientific">Janthinobacterium fluminis</name>
    <dbReference type="NCBI Taxonomy" id="2987524"/>
    <lineage>
        <taxon>Bacteria</taxon>
        <taxon>Pseudomonadati</taxon>
        <taxon>Pseudomonadota</taxon>
        <taxon>Betaproteobacteria</taxon>
        <taxon>Burkholderiales</taxon>
        <taxon>Oxalobacteraceae</taxon>
        <taxon>Janthinobacterium</taxon>
    </lineage>
</organism>
<evidence type="ECO:0000313" key="4">
    <source>
        <dbReference type="Proteomes" id="UP001221208"/>
    </source>
</evidence>
<dbReference type="RefSeq" id="WP_273669690.1">
    <property type="nucleotide sequence ID" value="NZ_JAQQXR010000001.1"/>
</dbReference>
<dbReference type="InterPro" id="IPR016830">
    <property type="entry name" value="UbiT"/>
</dbReference>
<comment type="caution">
    <text evidence="3">The sequence shown here is derived from an EMBL/GenBank/DDBJ whole genome shotgun (WGS) entry which is preliminary data.</text>
</comment>
<proteinExistence type="inferred from homology"/>
<dbReference type="Gene3D" id="3.30.1050.10">
    <property type="entry name" value="SCP2 sterol-binding domain"/>
    <property type="match status" value="1"/>
</dbReference>
<feature type="domain" description="SCP2" evidence="2">
    <location>
        <begin position="41"/>
        <end position="129"/>
    </location>
</feature>
<keyword evidence="4" id="KW-1185">Reference proteome</keyword>
<name>A0ABT5JWC4_9BURK</name>
<dbReference type="InterPro" id="IPR036527">
    <property type="entry name" value="SCP2_sterol-bd_dom_sf"/>
</dbReference>
<evidence type="ECO:0000256" key="1">
    <source>
        <dbReference type="HAMAP-Rule" id="MF_02231"/>
    </source>
</evidence>